<dbReference type="CDD" id="cd02573">
    <property type="entry name" value="PseudoU_synth_EcTruB"/>
    <property type="match status" value="1"/>
</dbReference>
<dbReference type="GO" id="GO:1990481">
    <property type="term" value="P:mRNA pseudouridine synthesis"/>
    <property type="evidence" value="ECO:0007669"/>
    <property type="project" value="TreeGrafter"/>
</dbReference>
<dbReference type="AlphaFoldDB" id="I7Z9R8"/>
<dbReference type="NCBIfam" id="TIGR00431">
    <property type="entry name" value="TruB"/>
    <property type="match status" value="1"/>
</dbReference>
<organism evidence="8 9">
    <name type="scientific">Hydrocarboniphaga effusa AP103</name>
    <dbReference type="NCBI Taxonomy" id="1172194"/>
    <lineage>
        <taxon>Bacteria</taxon>
        <taxon>Pseudomonadati</taxon>
        <taxon>Pseudomonadota</taxon>
        <taxon>Gammaproteobacteria</taxon>
        <taxon>Nevskiales</taxon>
        <taxon>Nevskiaceae</taxon>
        <taxon>Hydrocarboniphaga</taxon>
    </lineage>
</organism>
<proteinExistence type="inferred from homology"/>
<evidence type="ECO:0000256" key="4">
    <source>
        <dbReference type="ARBA" id="ARBA00023235"/>
    </source>
</evidence>
<dbReference type="Proteomes" id="UP000003704">
    <property type="component" value="Unassembled WGS sequence"/>
</dbReference>
<evidence type="ECO:0000256" key="5">
    <source>
        <dbReference type="HAMAP-Rule" id="MF_01080"/>
    </source>
</evidence>
<evidence type="ECO:0000259" key="7">
    <source>
        <dbReference type="Pfam" id="PF16198"/>
    </source>
</evidence>
<comment type="caution">
    <text evidence="8">The sequence shown here is derived from an EMBL/GenBank/DDBJ whole genome shotgun (WGS) entry which is preliminary data.</text>
</comment>
<evidence type="ECO:0000256" key="2">
    <source>
        <dbReference type="ARBA" id="ARBA00005642"/>
    </source>
</evidence>
<keyword evidence="9" id="KW-1185">Reference proteome</keyword>
<dbReference type="EC" id="5.4.99.25" evidence="5"/>
<dbReference type="GO" id="GO:0003723">
    <property type="term" value="F:RNA binding"/>
    <property type="evidence" value="ECO:0007669"/>
    <property type="project" value="InterPro"/>
</dbReference>
<dbReference type="PANTHER" id="PTHR13767">
    <property type="entry name" value="TRNA-PSEUDOURIDINE SYNTHASE"/>
    <property type="match status" value="1"/>
</dbReference>
<dbReference type="EMBL" id="AKGD01000003">
    <property type="protein sequence ID" value="EIT68417.1"/>
    <property type="molecule type" value="Genomic_DNA"/>
</dbReference>
<dbReference type="InterPro" id="IPR032819">
    <property type="entry name" value="TruB_C"/>
</dbReference>
<accession>I7Z9R8</accession>
<keyword evidence="3 5" id="KW-0819">tRNA processing</keyword>
<sequence>MTQRGERRPPLRPVDGIVLLDKPLGLSSNDALQRVKRLFRAEKAGHTGSLDPLATGLLPICLGEATKLCGLLLEGDKHYRARVHVGASTTTGDAEGDIEHRSDCSSLDRSALLDAIERFQGDIEQIPPMYSALKHQGRALYELAREGQTVAREPRRVTIRRLALLEARQDEIVIEVLCSKGTYIRTLAEDLLASVGQRAHLLELRRLGAAPFSDPAGMFTLDRLGELAELGMQSLDGILLPPVAGIADWPRVPADAPEIQRLNNGQRIRLQASAAHGRLAVLDLSGRLRFLGQVDAAGVFHPERLLHVRD</sequence>
<gene>
    <name evidence="5" type="primary">truB</name>
    <name evidence="8" type="ORF">WQQ_36120</name>
</gene>
<name>I7Z9R8_9GAMM</name>
<dbReference type="PANTHER" id="PTHR13767:SF2">
    <property type="entry name" value="PSEUDOURIDYLATE SYNTHASE TRUB1"/>
    <property type="match status" value="1"/>
</dbReference>
<dbReference type="InterPro" id="IPR002501">
    <property type="entry name" value="PsdUridine_synth_N"/>
</dbReference>
<evidence type="ECO:0000313" key="8">
    <source>
        <dbReference type="EMBL" id="EIT68417.1"/>
    </source>
</evidence>
<evidence type="ECO:0000256" key="1">
    <source>
        <dbReference type="ARBA" id="ARBA00000385"/>
    </source>
</evidence>
<feature type="domain" description="tRNA pseudouridylate synthase B C-terminal" evidence="7">
    <location>
        <begin position="185"/>
        <end position="241"/>
    </location>
</feature>
<evidence type="ECO:0000256" key="3">
    <source>
        <dbReference type="ARBA" id="ARBA00022694"/>
    </source>
</evidence>
<feature type="active site" description="Nucleophile" evidence="5">
    <location>
        <position position="51"/>
    </location>
</feature>
<dbReference type="InterPro" id="IPR014780">
    <property type="entry name" value="tRNA_psdUridine_synth_TruB"/>
</dbReference>
<reference evidence="8 9" key="1">
    <citation type="journal article" date="2012" name="J. Bacteriol.">
        <title>Genome Sequence of n-Alkane-Degrading Hydrocarboniphaga effusa Strain AP103T (ATCC BAA-332T).</title>
        <authorList>
            <person name="Chang H.K."/>
            <person name="Zylstra G.J."/>
            <person name="Chae J.C."/>
        </authorList>
    </citation>
    <scope>NUCLEOTIDE SEQUENCE [LARGE SCALE GENOMIC DNA]</scope>
    <source>
        <strain evidence="8 9">AP103</strain>
    </source>
</reference>
<keyword evidence="4 5" id="KW-0413">Isomerase</keyword>
<dbReference type="SUPFAM" id="SSF55120">
    <property type="entry name" value="Pseudouridine synthase"/>
    <property type="match status" value="1"/>
</dbReference>
<dbReference type="RefSeq" id="WP_007186549.1">
    <property type="nucleotide sequence ID" value="NZ_AKGD01000003.1"/>
</dbReference>
<evidence type="ECO:0000313" key="9">
    <source>
        <dbReference type="Proteomes" id="UP000003704"/>
    </source>
</evidence>
<dbReference type="STRING" id="1172194.WQQ_36120"/>
<dbReference type="GO" id="GO:0160148">
    <property type="term" value="F:tRNA pseudouridine(55) synthase activity"/>
    <property type="evidence" value="ECO:0007669"/>
    <property type="project" value="UniProtKB-EC"/>
</dbReference>
<dbReference type="Pfam" id="PF01509">
    <property type="entry name" value="TruB_N"/>
    <property type="match status" value="1"/>
</dbReference>
<dbReference type="GO" id="GO:0031119">
    <property type="term" value="P:tRNA pseudouridine synthesis"/>
    <property type="evidence" value="ECO:0007669"/>
    <property type="project" value="UniProtKB-UniRule"/>
</dbReference>
<comment type="similarity">
    <text evidence="2 5">Belongs to the pseudouridine synthase TruB family. Type 1 subfamily.</text>
</comment>
<dbReference type="PATRIC" id="fig|1172194.4.peg.3504"/>
<dbReference type="Pfam" id="PF16198">
    <property type="entry name" value="TruB_C_2"/>
    <property type="match status" value="1"/>
</dbReference>
<comment type="catalytic activity">
    <reaction evidence="1 5">
        <text>uridine(55) in tRNA = pseudouridine(55) in tRNA</text>
        <dbReference type="Rhea" id="RHEA:42532"/>
        <dbReference type="Rhea" id="RHEA-COMP:10101"/>
        <dbReference type="Rhea" id="RHEA-COMP:10102"/>
        <dbReference type="ChEBI" id="CHEBI:65314"/>
        <dbReference type="ChEBI" id="CHEBI:65315"/>
        <dbReference type="EC" id="5.4.99.25"/>
    </reaction>
</comment>
<comment type="function">
    <text evidence="5">Responsible for synthesis of pseudouridine from uracil-55 in the psi GC loop of transfer RNAs.</text>
</comment>
<dbReference type="HAMAP" id="MF_01080">
    <property type="entry name" value="TruB_bact"/>
    <property type="match status" value="1"/>
</dbReference>
<dbReference type="InterPro" id="IPR020103">
    <property type="entry name" value="PsdUridine_synth_cat_dom_sf"/>
</dbReference>
<protein>
    <recommendedName>
        <fullName evidence="5">tRNA pseudouridine synthase B</fullName>
        <ecNumber evidence="5">5.4.99.25</ecNumber>
    </recommendedName>
    <alternativeName>
        <fullName evidence="5">tRNA pseudouridine(55) synthase</fullName>
        <shortName evidence="5">Psi55 synthase</shortName>
    </alternativeName>
    <alternativeName>
        <fullName evidence="5">tRNA pseudouridylate synthase</fullName>
    </alternativeName>
    <alternativeName>
        <fullName evidence="5">tRNA-uridine isomerase</fullName>
    </alternativeName>
</protein>
<dbReference type="Gene3D" id="3.30.2350.10">
    <property type="entry name" value="Pseudouridine synthase"/>
    <property type="match status" value="1"/>
</dbReference>
<dbReference type="OrthoDB" id="9802309at2"/>
<feature type="domain" description="Pseudouridine synthase II N-terminal" evidence="6">
    <location>
        <begin position="36"/>
        <end position="184"/>
    </location>
</feature>
<evidence type="ECO:0000259" key="6">
    <source>
        <dbReference type="Pfam" id="PF01509"/>
    </source>
</evidence>